<keyword evidence="1" id="KW-1133">Transmembrane helix</keyword>
<dbReference type="Proteomes" id="UP001143543">
    <property type="component" value="Unassembled WGS sequence"/>
</dbReference>
<keyword evidence="1" id="KW-0472">Membrane</keyword>
<evidence type="ECO:0000256" key="1">
    <source>
        <dbReference type="SAM" id="Phobius"/>
    </source>
</evidence>
<accession>A0ABQ5MFF3</accession>
<comment type="caution">
    <text evidence="2">The sequence shown here is derived from an EMBL/GenBank/DDBJ whole genome shotgun (WGS) entry which is preliminary data.</text>
</comment>
<organism evidence="2 3">
    <name type="scientific">Neptunitalea lumnitzerae</name>
    <dbReference type="NCBI Taxonomy" id="2965509"/>
    <lineage>
        <taxon>Bacteria</taxon>
        <taxon>Pseudomonadati</taxon>
        <taxon>Bacteroidota</taxon>
        <taxon>Flavobacteriia</taxon>
        <taxon>Flavobacteriales</taxon>
        <taxon>Flavobacteriaceae</taxon>
        <taxon>Neptunitalea</taxon>
    </lineage>
</organism>
<keyword evidence="1" id="KW-0812">Transmembrane</keyword>
<evidence type="ECO:0000313" key="3">
    <source>
        <dbReference type="Proteomes" id="UP001143543"/>
    </source>
</evidence>
<evidence type="ECO:0008006" key="4">
    <source>
        <dbReference type="Google" id="ProtNLM"/>
    </source>
</evidence>
<proteinExistence type="predicted"/>
<feature type="transmembrane region" description="Helical" evidence="1">
    <location>
        <begin position="43"/>
        <end position="63"/>
    </location>
</feature>
<gene>
    <name evidence="2" type="ORF">Y10_04760</name>
</gene>
<reference evidence="2" key="1">
    <citation type="submission" date="2022-07" db="EMBL/GenBank/DDBJ databases">
        <title>Taxonomy of Novel Oxalotrophic and Methylotrophic Bacteria.</title>
        <authorList>
            <person name="Sahin N."/>
            <person name="Tani A."/>
        </authorList>
    </citation>
    <scope>NUCLEOTIDE SEQUENCE</scope>
    <source>
        <strain evidence="2">Y10</strain>
    </source>
</reference>
<sequence>MNTPLVYKETQIFHILIIFMMAFLAGFVALLNFGTGTYVSFNSLLGVIVLFVGIIALFFNFTIKIDEAFLTLSFGIGLIKVKYPLKNITAQTITQEKIPGWIGLGIRLAPGGRLVYNTKPGKAVCFNTFTGKLRVCIVSNTPDALENILKERSAL</sequence>
<feature type="transmembrane region" description="Helical" evidence="1">
    <location>
        <begin position="12"/>
        <end position="31"/>
    </location>
</feature>
<evidence type="ECO:0000313" key="2">
    <source>
        <dbReference type="EMBL" id="GLB48108.1"/>
    </source>
</evidence>
<keyword evidence="3" id="KW-1185">Reference proteome</keyword>
<protein>
    <recommendedName>
        <fullName evidence="4">PH domain-containing protein</fullName>
    </recommendedName>
</protein>
<name>A0ABQ5MFF3_9FLAO</name>
<dbReference type="RefSeq" id="WP_281763765.1">
    <property type="nucleotide sequence ID" value="NZ_BRVO01000001.1"/>
</dbReference>
<dbReference type="EMBL" id="BRVO01000001">
    <property type="protein sequence ID" value="GLB48108.1"/>
    <property type="molecule type" value="Genomic_DNA"/>
</dbReference>